<evidence type="ECO:0000313" key="1">
    <source>
        <dbReference type="EMBL" id="MEB8514892.1"/>
    </source>
</evidence>
<comment type="caution">
    <text evidence="1">The sequence shown here is derived from an EMBL/GenBank/DDBJ whole genome shotgun (WGS) entry which is preliminary data.</text>
</comment>
<dbReference type="Proteomes" id="UP001308776">
    <property type="component" value="Unassembled WGS sequence"/>
</dbReference>
<protein>
    <submittedName>
        <fullName evidence="1">Uncharacterized protein</fullName>
    </submittedName>
</protein>
<dbReference type="RefSeq" id="WP_325757746.1">
    <property type="nucleotide sequence ID" value="NZ_CP151687.1"/>
</dbReference>
<proteinExistence type="predicted"/>
<evidence type="ECO:0000313" key="2">
    <source>
        <dbReference type="Proteomes" id="UP001308776"/>
    </source>
</evidence>
<dbReference type="EMBL" id="JAQGFR010000239">
    <property type="protein sequence ID" value="MEB8514892.1"/>
    <property type="molecule type" value="Genomic_DNA"/>
</dbReference>
<reference evidence="1 2" key="1">
    <citation type="submission" date="2022-11" db="EMBL/GenBank/DDBJ databases">
        <title>Comparative genomics analysis of Acidithiobacillus ferriphilus.</title>
        <authorList>
            <person name="Ma L."/>
        </authorList>
    </citation>
    <scope>NUCLEOTIDE SEQUENCE [LARGE SCALE GENOMIC DNA]</scope>
    <source>
        <strain evidence="1 2">DY15</strain>
    </source>
</reference>
<organism evidence="1 2">
    <name type="scientific">Acidithiobacillus ferriphilus</name>
    <dbReference type="NCBI Taxonomy" id="1689834"/>
    <lineage>
        <taxon>Bacteria</taxon>
        <taxon>Pseudomonadati</taxon>
        <taxon>Pseudomonadota</taxon>
        <taxon>Acidithiobacillia</taxon>
        <taxon>Acidithiobacillales</taxon>
        <taxon>Acidithiobacillaceae</taxon>
        <taxon>Acidithiobacillus</taxon>
    </lineage>
</organism>
<keyword evidence="2" id="KW-1185">Reference proteome</keyword>
<sequence length="181" mass="20587">MITLIPVANGNCMSLLEMRNQFFSEQPNEPLSVYKKHGMLIKTNGALTGYYVMAPYSPSAYPKPWFPDHWRPKSSFAHFVALANKSWGLHNLFSLLQQISKDTDMKYYDFPLTITAFAESVSGVRILKLCGFQEVADRFYAVTITKGLHELVDHAERTAGVRRMRHSKAITTHMPSMVMPL</sequence>
<accession>A0ABU6FS63</accession>
<name>A0ABU6FS63_9PROT</name>
<gene>
    <name evidence="1" type="ORF">OW717_12685</name>
</gene>